<proteinExistence type="predicted"/>
<feature type="region of interest" description="Disordered" evidence="1">
    <location>
        <begin position="1"/>
        <end position="22"/>
    </location>
</feature>
<dbReference type="Proteomes" id="UP001519460">
    <property type="component" value="Unassembled WGS sequence"/>
</dbReference>
<evidence type="ECO:0000256" key="1">
    <source>
        <dbReference type="SAM" id="MobiDB-lite"/>
    </source>
</evidence>
<evidence type="ECO:0000313" key="2">
    <source>
        <dbReference type="EMBL" id="KAK7493897.1"/>
    </source>
</evidence>
<accession>A0ABD0L3I3</accession>
<comment type="caution">
    <text evidence="2">The sequence shown here is derived from an EMBL/GenBank/DDBJ whole genome shotgun (WGS) entry which is preliminary data.</text>
</comment>
<sequence>PPQRAWHRAERSKLSTKHASRRVTAVVNTRDVRHFGGRARESLMDVDDTFSVESAASLTSRLDSDPNNP</sequence>
<organism evidence="2 3">
    <name type="scientific">Batillaria attramentaria</name>
    <dbReference type="NCBI Taxonomy" id="370345"/>
    <lineage>
        <taxon>Eukaryota</taxon>
        <taxon>Metazoa</taxon>
        <taxon>Spiralia</taxon>
        <taxon>Lophotrochozoa</taxon>
        <taxon>Mollusca</taxon>
        <taxon>Gastropoda</taxon>
        <taxon>Caenogastropoda</taxon>
        <taxon>Sorbeoconcha</taxon>
        <taxon>Cerithioidea</taxon>
        <taxon>Batillariidae</taxon>
        <taxon>Batillaria</taxon>
    </lineage>
</organism>
<feature type="non-terminal residue" evidence="2">
    <location>
        <position position="69"/>
    </location>
</feature>
<keyword evidence="3" id="KW-1185">Reference proteome</keyword>
<reference evidence="2 3" key="1">
    <citation type="journal article" date="2023" name="Sci. Data">
        <title>Genome assembly of the Korean intertidal mud-creeper Batillaria attramentaria.</title>
        <authorList>
            <person name="Patra A.K."/>
            <person name="Ho P.T."/>
            <person name="Jun S."/>
            <person name="Lee S.J."/>
            <person name="Kim Y."/>
            <person name="Won Y.J."/>
        </authorList>
    </citation>
    <scope>NUCLEOTIDE SEQUENCE [LARGE SCALE GENOMIC DNA]</scope>
    <source>
        <strain evidence="2">Wonlab-2016</strain>
    </source>
</reference>
<feature type="non-terminal residue" evidence="2">
    <location>
        <position position="1"/>
    </location>
</feature>
<dbReference type="AlphaFoldDB" id="A0ABD0L3I3"/>
<dbReference type="EMBL" id="JACVVK020000088">
    <property type="protein sequence ID" value="KAK7493897.1"/>
    <property type="molecule type" value="Genomic_DNA"/>
</dbReference>
<name>A0ABD0L3I3_9CAEN</name>
<protein>
    <submittedName>
        <fullName evidence="2">Uncharacterized protein</fullName>
    </submittedName>
</protein>
<gene>
    <name evidence="2" type="ORF">BaRGS_00014779</name>
</gene>
<evidence type="ECO:0000313" key="3">
    <source>
        <dbReference type="Proteomes" id="UP001519460"/>
    </source>
</evidence>